<dbReference type="Proteomes" id="UP000444960">
    <property type="component" value="Unassembled WGS sequence"/>
</dbReference>
<proteinExistence type="predicted"/>
<dbReference type="AlphaFoldDB" id="A0A7I9V8N8"/>
<evidence type="ECO:0000313" key="1">
    <source>
        <dbReference type="EMBL" id="GEE01602.1"/>
    </source>
</evidence>
<gene>
    <name evidence="1" type="ORF">nbrc107696_20480</name>
</gene>
<sequence>MTGRHALVAGIGFAVVGAALVVPPGHAAASTTVRYSPTYTLADGPACGGVVRGTVSTHPMTPGRATVYVAADLYRLGGPGVCSVTVTVHWRGARGASGAKSATLVVDGTHRPRPCVQRMGRTFCGETAELRLMTGRGQLDSWITTSHPHLAGRAVINAF</sequence>
<dbReference type="OrthoDB" id="4556617at2"/>
<accession>A0A7I9V8N8</accession>
<dbReference type="EMBL" id="BJOV01000003">
    <property type="protein sequence ID" value="GEE01602.1"/>
    <property type="molecule type" value="Genomic_DNA"/>
</dbReference>
<organism evidence="1 2">
    <name type="scientific">Gordonia spumicola</name>
    <dbReference type="NCBI Taxonomy" id="589161"/>
    <lineage>
        <taxon>Bacteria</taxon>
        <taxon>Bacillati</taxon>
        <taxon>Actinomycetota</taxon>
        <taxon>Actinomycetes</taxon>
        <taxon>Mycobacteriales</taxon>
        <taxon>Gordoniaceae</taxon>
        <taxon>Gordonia</taxon>
    </lineage>
</organism>
<name>A0A7I9V8N8_9ACTN</name>
<evidence type="ECO:0000313" key="2">
    <source>
        <dbReference type="Proteomes" id="UP000444960"/>
    </source>
</evidence>
<comment type="caution">
    <text evidence="1">The sequence shown here is derived from an EMBL/GenBank/DDBJ whole genome shotgun (WGS) entry which is preliminary data.</text>
</comment>
<dbReference type="RefSeq" id="WP_161895373.1">
    <property type="nucleotide sequence ID" value="NZ_BJOV01000003.1"/>
</dbReference>
<reference evidence="2" key="1">
    <citation type="submission" date="2019-06" db="EMBL/GenBank/DDBJ databases">
        <title>Gordonia isolated from sludge of a wastewater treatment plant.</title>
        <authorList>
            <person name="Tamura T."/>
            <person name="Aoyama K."/>
            <person name="Kang Y."/>
            <person name="Saito S."/>
            <person name="Akiyama N."/>
            <person name="Yazawa K."/>
            <person name="Gonoi T."/>
            <person name="Mikami Y."/>
        </authorList>
    </citation>
    <scope>NUCLEOTIDE SEQUENCE [LARGE SCALE GENOMIC DNA]</scope>
    <source>
        <strain evidence="2">NBRC 107696</strain>
    </source>
</reference>
<keyword evidence="2" id="KW-1185">Reference proteome</keyword>
<protein>
    <submittedName>
        <fullName evidence="1">Uncharacterized protein</fullName>
    </submittedName>
</protein>